<evidence type="ECO:0000259" key="2">
    <source>
        <dbReference type="Pfam" id="PF26168"/>
    </source>
</evidence>
<dbReference type="SUPFAM" id="SSF53756">
    <property type="entry name" value="UDP-Glycosyltransferase/glycogen phosphorylase"/>
    <property type="match status" value="1"/>
</dbReference>
<evidence type="ECO:0000313" key="4">
    <source>
        <dbReference type="Proteomes" id="UP001153555"/>
    </source>
</evidence>
<protein>
    <recommendedName>
        <fullName evidence="2">Glycosyltransferase N-terminal domain-containing protein</fullName>
    </recommendedName>
</protein>
<dbReference type="EMBL" id="CACSLK010034002">
    <property type="protein sequence ID" value="CAA0840694.1"/>
    <property type="molecule type" value="Genomic_DNA"/>
</dbReference>
<comment type="caution">
    <text evidence="3">The sequence shown here is derived from an EMBL/GenBank/DDBJ whole genome shotgun (WGS) entry which is preliminary data.</text>
</comment>
<evidence type="ECO:0000313" key="3">
    <source>
        <dbReference type="EMBL" id="CAA0840694.1"/>
    </source>
</evidence>
<dbReference type="PANTHER" id="PTHR48044">
    <property type="entry name" value="GLYCOSYLTRANSFERASE"/>
    <property type="match status" value="1"/>
</dbReference>
<dbReference type="Gene3D" id="3.40.50.2000">
    <property type="entry name" value="Glycogen Phosphorylase B"/>
    <property type="match status" value="2"/>
</dbReference>
<gene>
    <name evidence="3" type="ORF">SHERM_06735</name>
</gene>
<dbReference type="Pfam" id="PF26168">
    <property type="entry name" value="Glyco_transf_N"/>
    <property type="match status" value="1"/>
</dbReference>
<organism evidence="3 4">
    <name type="scientific">Striga hermonthica</name>
    <name type="common">Purple witchweed</name>
    <name type="synonym">Buchnera hermonthica</name>
    <dbReference type="NCBI Taxonomy" id="68872"/>
    <lineage>
        <taxon>Eukaryota</taxon>
        <taxon>Viridiplantae</taxon>
        <taxon>Streptophyta</taxon>
        <taxon>Embryophyta</taxon>
        <taxon>Tracheophyta</taxon>
        <taxon>Spermatophyta</taxon>
        <taxon>Magnoliopsida</taxon>
        <taxon>eudicotyledons</taxon>
        <taxon>Gunneridae</taxon>
        <taxon>Pentapetalae</taxon>
        <taxon>asterids</taxon>
        <taxon>lamiids</taxon>
        <taxon>Lamiales</taxon>
        <taxon>Orobanchaceae</taxon>
        <taxon>Buchnereae</taxon>
        <taxon>Striga</taxon>
    </lineage>
</organism>
<comment type="similarity">
    <text evidence="1">Belongs to the UDP-glycosyltransferase family.</text>
</comment>
<dbReference type="Proteomes" id="UP001153555">
    <property type="component" value="Unassembled WGS sequence"/>
</dbReference>
<name>A0A9N7NYA5_STRHE</name>
<reference evidence="3" key="1">
    <citation type="submission" date="2019-12" db="EMBL/GenBank/DDBJ databases">
        <authorList>
            <person name="Scholes J."/>
        </authorList>
    </citation>
    <scope>NUCLEOTIDE SEQUENCE</scope>
</reference>
<sequence length="361" mass="38915">MGNITDDVTIPNPPPTISVVAVPFPAQGHLNQLLQLSCLLASRGLPVHYAASATHNRQARARAAGHLNSSAVSRIVFHDLPVPSFPCLSPDPLSTCRFPSHLQPAFDSALHLRAPLAALAAALPGRVVFIHDPLISSVVPDHLESYAFNCLSAFCDVKLTHELAGIPCPVPTLRHLPPISASISDGLQVFIGGQYPALQRSSGSLYNTCRAMEGPFLDILESQGGRKIWAVGPMLAAKLVGSGSGSRKRHECLEWLDGQEVGSVLYVTFGTTCSLTDEEITELALGLESSGHGFLWVLRDADKADVFDRKVRNVQLPSGQVNRRVHEPLRVELVHREHCGWCSDCGLAHALGPADQRQARD</sequence>
<dbReference type="OrthoDB" id="5835829at2759"/>
<feature type="domain" description="Glycosyltransferase N-terminal" evidence="2">
    <location>
        <begin position="16"/>
        <end position="234"/>
    </location>
</feature>
<dbReference type="PANTHER" id="PTHR48044:SF48">
    <property type="entry name" value="GLYCOSYLTRANSFERASE"/>
    <property type="match status" value="1"/>
</dbReference>
<proteinExistence type="inferred from homology"/>
<keyword evidence="4" id="KW-1185">Reference proteome</keyword>
<evidence type="ECO:0000256" key="1">
    <source>
        <dbReference type="ARBA" id="ARBA00009995"/>
    </source>
</evidence>
<dbReference type="GO" id="GO:1901135">
    <property type="term" value="P:carbohydrate derivative metabolic process"/>
    <property type="evidence" value="ECO:0007669"/>
    <property type="project" value="UniProtKB-ARBA"/>
</dbReference>
<dbReference type="AlphaFoldDB" id="A0A9N7NYA5"/>
<accession>A0A9N7NYA5</accession>
<dbReference type="GO" id="GO:0008194">
    <property type="term" value="F:UDP-glycosyltransferase activity"/>
    <property type="evidence" value="ECO:0007669"/>
    <property type="project" value="UniProtKB-ARBA"/>
</dbReference>
<dbReference type="InterPro" id="IPR058980">
    <property type="entry name" value="Glyco_transf_N"/>
</dbReference>